<feature type="compositionally biased region" description="Acidic residues" evidence="5">
    <location>
        <begin position="22"/>
        <end position="33"/>
    </location>
</feature>
<evidence type="ECO:0000256" key="4">
    <source>
        <dbReference type="ARBA" id="ARBA00023242"/>
    </source>
</evidence>
<comment type="subcellular location">
    <subcellularLocation>
        <location evidence="1">Nucleus</location>
    </subcellularLocation>
</comment>
<proteinExistence type="inferred from homology"/>
<dbReference type="STRING" id="71139.A0A059AUB3"/>
<dbReference type="EMBL" id="KK198760">
    <property type="protein sequence ID" value="KCW57547.1"/>
    <property type="molecule type" value="Genomic_DNA"/>
</dbReference>
<feature type="domain" description="Sas10 C-terminal" evidence="6">
    <location>
        <begin position="586"/>
        <end position="658"/>
    </location>
</feature>
<evidence type="ECO:0000259" key="6">
    <source>
        <dbReference type="Pfam" id="PF09368"/>
    </source>
</evidence>
<dbReference type="FunCoup" id="A0A059AUB3">
    <property type="interactions" value="2486"/>
</dbReference>
<dbReference type="Pfam" id="PF04000">
    <property type="entry name" value="Sas10_Utp3"/>
    <property type="match status" value="1"/>
</dbReference>
<dbReference type="Pfam" id="PF09368">
    <property type="entry name" value="Sas10"/>
    <property type="match status" value="1"/>
</dbReference>
<feature type="compositionally biased region" description="Acidic residues" evidence="5">
    <location>
        <begin position="52"/>
        <end position="79"/>
    </location>
</feature>
<name>A0A059AUB3_EUCGR</name>
<dbReference type="GO" id="GO:0032040">
    <property type="term" value="C:small-subunit processome"/>
    <property type="evidence" value="ECO:0000318"/>
    <property type="project" value="GO_Central"/>
</dbReference>
<evidence type="ECO:0000256" key="1">
    <source>
        <dbReference type="ARBA" id="ARBA00004123"/>
    </source>
</evidence>
<feature type="compositionally biased region" description="Basic residues" evidence="5">
    <location>
        <begin position="600"/>
        <end position="629"/>
    </location>
</feature>
<sequence length="660" mass="74413">MGKRSGSQKREKRGSKKRAIDEDAASEDIDDEIDAFHKQRDVVPLNIHSDAGESDDDNEEPVFDFKDEEDEEEDEDDDTQLTGLAAKIARQQKFLRAKIGGVEDEMHDEEEEDEDKKAVWGRSKRQYYNADEATSSDEEIPAEEEAEVLRLQREKAKSLSMEDFGLEDISPDEATVEPTLGEIMVGGKGKFESGVHEGTGDDIVTAFEEVKKDLNALSKEEQMDVVYSSAPELVGLLSELNDAVEELESRINPLLSKVKKRESTRKGGSRYLEVKQVLLQAYCQAITFYLLLKSEGQPVRDHPVIARLVEIKSLLEKMKQLDENLPSHLEEILKQSTSDKMPEKLVNDENLLQSDDSDEDDKSIPPPIDVQDQEAKDPHEPIQDNENNGEKHKPQKEQFGVQSLKMLNVRAALEEKLRHKNVFSSNASKGEKNQKTSKPVNRQLETYADFDDHATEDVASRHGLMNGHAGSLELTKLSNLLQVENKRQKVISGDDDLPRRDDIGERRRKHELQVLAGAGVKSEDDLGDEDGNLEANGGADSEESESEESADEFYKQVKQQRAAKLATKAEMYTRDLAIPSLPETVDGKRHITYQMEKNRGLTRNRKKQTKNPRKKYRSKHEKAVVRRKGQVREIRKPSGPYGGEASGINAGISRSIRFKS</sequence>
<feature type="compositionally biased region" description="Basic and acidic residues" evidence="5">
    <location>
        <begin position="496"/>
        <end position="505"/>
    </location>
</feature>
<evidence type="ECO:0000256" key="3">
    <source>
        <dbReference type="ARBA" id="ARBA00022553"/>
    </source>
</evidence>
<gene>
    <name evidence="7" type="ORF">EUGRSUZ_H00317</name>
</gene>
<evidence type="ECO:0000256" key="5">
    <source>
        <dbReference type="SAM" id="MobiDB-lite"/>
    </source>
</evidence>
<feature type="compositionally biased region" description="Basic residues" evidence="5">
    <location>
        <begin position="1"/>
        <end position="17"/>
    </location>
</feature>
<reference evidence="7" key="1">
    <citation type="submission" date="2013-07" db="EMBL/GenBank/DDBJ databases">
        <title>The genome of Eucalyptus grandis.</title>
        <authorList>
            <person name="Schmutz J."/>
            <person name="Hayes R."/>
            <person name="Myburg A."/>
            <person name="Tuskan G."/>
            <person name="Grattapaglia D."/>
            <person name="Rokhsar D.S."/>
        </authorList>
    </citation>
    <scope>NUCLEOTIDE SEQUENCE</scope>
    <source>
        <tissue evidence="7">Leaf extractions</tissue>
    </source>
</reference>
<dbReference type="InterPro" id="IPR007146">
    <property type="entry name" value="Sas10/Utp3/C1D"/>
</dbReference>
<feature type="region of interest" description="Disordered" evidence="5">
    <location>
        <begin position="491"/>
        <end position="561"/>
    </location>
</feature>
<protein>
    <recommendedName>
        <fullName evidence="6">Sas10 C-terminal domain-containing protein</fullName>
    </recommendedName>
</protein>
<feature type="region of interest" description="Disordered" evidence="5">
    <location>
        <begin position="1"/>
        <end position="81"/>
    </location>
</feature>
<feature type="region of interest" description="Disordered" evidence="5">
    <location>
        <begin position="351"/>
        <end position="402"/>
    </location>
</feature>
<feature type="region of interest" description="Disordered" evidence="5">
    <location>
        <begin position="420"/>
        <end position="442"/>
    </location>
</feature>
<evidence type="ECO:0000256" key="2">
    <source>
        <dbReference type="ARBA" id="ARBA00010979"/>
    </source>
</evidence>
<feature type="region of interest" description="Disordered" evidence="5">
    <location>
        <begin position="588"/>
        <end position="660"/>
    </location>
</feature>
<feature type="compositionally biased region" description="Basic and acidic residues" evidence="5">
    <location>
        <begin position="373"/>
        <end position="396"/>
    </location>
</feature>
<keyword evidence="4" id="KW-0539">Nucleus</keyword>
<feature type="compositionally biased region" description="Acidic residues" evidence="5">
    <location>
        <begin position="540"/>
        <end position="551"/>
    </location>
</feature>
<dbReference type="OMA" id="KSMKPVW"/>
<dbReference type="GO" id="GO:0000462">
    <property type="term" value="P:maturation of SSU-rRNA from tricistronic rRNA transcript (SSU-rRNA, 5.8S rRNA, LSU-rRNA)"/>
    <property type="evidence" value="ECO:0000318"/>
    <property type="project" value="GO_Central"/>
</dbReference>
<dbReference type="GO" id="GO:0005730">
    <property type="term" value="C:nucleolus"/>
    <property type="evidence" value="ECO:0000318"/>
    <property type="project" value="GO_Central"/>
</dbReference>
<dbReference type="InParanoid" id="A0A059AUB3"/>
<dbReference type="Gramene" id="KCW57547">
    <property type="protein sequence ID" value="KCW57547"/>
    <property type="gene ID" value="EUGRSUZ_H00317"/>
</dbReference>
<dbReference type="InterPro" id="IPR018972">
    <property type="entry name" value="Sas10_C_dom"/>
</dbReference>
<accession>A0A059AUB3</accession>
<dbReference type="PANTHER" id="PTHR13237:SF8">
    <property type="entry name" value="SOMETHING ABOUT SILENCING PROTEIN 10"/>
    <property type="match status" value="1"/>
</dbReference>
<organism evidence="7">
    <name type="scientific">Eucalyptus grandis</name>
    <name type="common">Flooded gum</name>
    <dbReference type="NCBI Taxonomy" id="71139"/>
    <lineage>
        <taxon>Eukaryota</taxon>
        <taxon>Viridiplantae</taxon>
        <taxon>Streptophyta</taxon>
        <taxon>Embryophyta</taxon>
        <taxon>Tracheophyta</taxon>
        <taxon>Spermatophyta</taxon>
        <taxon>Magnoliopsida</taxon>
        <taxon>eudicotyledons</taxon>
        <taxon>Gunneridae</taxon>
        <taxon>Pentapetalae</taxon>
        <taxon>rosids</taxon>
        <taxon>malvids</taxon>
        <taxon>Myrtales</taxon>
        <taxon>Myrtaceae</taxon>
        <taxon>Myrtoideae</taxon>
        <taxon>Eucalypteae</taxon>
        <taxon>Eucalyptus</taxon>
    </lineage>
</organism>
<dbReference type="AlphaFoldDB" id="A0A059AUB3"/>
<dbReference type="PANTHER" id="PTHR13237">
    <property type="entry name" value="SOMETHING ABOUT SILENCING PROTEIN 10-RELATED"/>
    <property type="match status" value="1"/>
</dbReference>
<dbReference type="eggNOG" id="KOG3118">
    <property type="taxonomic scope" value="Eukaryota"/>
</dbReference>
<keyword evidence="3" id="KW-0597">Phosphoprotein</keyword>
<evidence type="ECO:0000313" key="7">
    <source>
        <dbReference type="EMBL" id="KCW57547.1"/>
    </source>
</evidence>
<comment type="similarity">
    <text evidence="2">Belongs to the SAS10 family.</text>
</comment>